<dbReference type="InterPro" id="IPR036638">
    <property type="entry name" value="HLH_DNA-bd_sf"/>
</dbReference>
<feature type="compositionally biased region" description="Low complexity" evidence="1">
    <location>
        <begin position="335"/>
        <end position="345"/>
    </location>
</feature>
<comment type="caution">
    <text evidence="3">The sequence shown here is derived from an EMBL/GenBank/DDBJ whole genome shotgun (WGS) entry which is preliminary data.</text>
</comment>
<gene>
    <name evidence="3" type="ORF">V1264_019363</name>
</gene>
<dbReference type="EMBL" id="JBAMIC010000008">
    <property type="protein sequence ID" value="KAK7104686.1"/>
    <property type="molecule type" value="Genomic_DNA"/>
</dbReference>
<feature type="region of interest" description="Disordered" evidence="1">
    <location>
        <begin position="333"/>
        <end position="358"/>
    </location>
</feature>
<protein>
    <recommendedName>
        <fullName evidence="2">BHLH domain-containing protein</fullName>
    </recommendedName>
</protein>
<evidence type="ECO:0000313" key="4">
    <source>
        <dbReference type="Proteomes" id="UP001374579"/>
    </source>
</evidence>
<feature type="compositionally biased region" description="Polar residues" evidence="1">
    <location>
        <begin position="20"/>
        <end position="37"/>
    </location>
</feature>
<dbReference type="InterPro" id="IPR011598">
    <property type="entry name" value="bHLH_dom"/>
</dbReference>
<dbReference type="GO" id="GO:0005634">
    <property type="term" value="C:nucleus"/>
    <property type="evidence" value="ECO:0007669"/>
    <property type="project" value="TreeGrafter"/>
</dbReference>
<dbReference type="SMART" id="SM00353">
    <property type="entry name" value="HLH"/>
    <property type="match status" value="1"/>
</dbReference>
<feature type="compositionally biased region" description="Low complexity" evidence="1">
    <location>
        <begin position="207"/>
        <end position="235"/>
    </location>
</feature>
<dbReference type="PROSITE" id="PS50888">
    <property type="entry name" value="BHLH"/>
    <property type="match status" value="1"/>
</dbReference>
<keyword evidence="4" id="KW-1185">Reference proteome</keyword>
<feature type="compositionally biased region" description="Basic residues" evidence="1">
    <location>
        <begin position="43"/>
        <end position="52"/>
    </location>
</feature>
<organism evidence="3 4">
    <name type="scientific">Littorina saxatilis</name>
    <dbReference type="NCBI Taxonomy" id="31220"/>
    <lineage>
        <taxon>Eukaryota</taxon>
        <taxon>Metazoa</taxon>
        <taxon>Spiralia</taxon>
        <taxon>Lophotrochozoa</taxon>
        <taxon>Mollusca</taxon>
        <taxon>Gastropoda</taxon>
        <taxon>Caenogastropoda</taxon>
        <taxon>Littorinimorpha</taxon>
        <taxon>Littorinoidea</taxon>
        <taxon>Littorinidae</taxon>
        <taxon>Littorina</taxon>
    </lineage>
</organism>
<dbReference type="SUPFAM" id="SSF47459">
    <property type="entry name" value="HLH, helix-loop-helix DNA-binding domain"/>
    <property type="match status" value="1"/>
</dbReference>
<reference evidence="3 4" key="1">
    <citation type="submission" date="2024-02" db="EMBL/GenBank/DDBJ databases">
        <title>Chromosome-scale genome assembly of the rough periwinkle Littorina saxatilis.</title>
        <authorList>
            <person name="De Jode A."/>
            <person name="Faria R."/>
            <person name="Formenti G."/>
            <person name="Sims Y."/>
            <person name="Smith T.P."/>
            <person name="Tracey A."/>
            <person name="Wood J.M.D."/>
            <person name="Zagrodzka Z.B."/>
            <person name="Johannesson K."/>
            <person name="Butlin R.K."/>
            <person name="Leder E.H."/>
        </authorList>
    </citation>
    <scope>NUCLEOTIDE SEQUENCE [LARGE SCALE GENOMIC DNA]</scope>
    <source>
        <strain evidence="3">Snail1</strain>
        <tissue evidence="3">Muscle</tissue>
    </source>
</reference>
<dbReference type="GO" id="GO:0009653">
    <property type="term" value="P:anatomical structure morphogenesis"/>
    <property type="evidence" value="ECO:0007669"/>
    <property type="project" value="TreeGrafter"/>
</dbReference>
<feature type="domain" description="BHLH" evidence="2">
    <location>
        <begin position="103"/>
        <end position="161"/>
    </location>
</feature>
<proteinExistence type="predicted"/>
<feature type="compositionally biased region" description="Polar residues" evidence="1">
    <location>
        <begin position="57"/>
        <end position="67"/>
    </location>
</feature>
<dbReference type="GO" id="GO:0003700">
    <property type="term" value="F:DNA-binding transcription factor activity"/>
    <property type="evidence" value="ECO:0007669"/>
    <property type="project" value="TreeGrafter"/>
</dbReference>
<dbReference type="Proteomes" id="UP001374579">
    <property type="component" value="Unassembled WGS sequence"/>
</dbReference>
<dbReference type="GO" id="GO:0070888">
    <property type="term" value="F:E-box binding"/>
    <property type="evidence" value="ECO:0007669"/>
    <property type="project" value="TreeGrafter"/>
</dbReference>
<accession>A0AAN9GDX5</accession>
<dbReference type="CDD" id="cd11431">
    <property type="entry name" value="bHLH_TS_taxi_Dei"/>
    <property type="match status" value="1"/>
</dbReference>
<dbReference type="PANTHER" id="PTHR19290">
    <property type="entry name" value="BASIC HELIX-LOOP-HELIX PROTEIN NEUROGENIN-RELATED"/>
    <property type="match status" value="1"/>
</dbReference>
<feature type="compositionally biased region" description="Low complexity" evidence="1">
    <location>
        <begin position="1"/>
        <end position="16"/>
    </location>
</feature>
<dbReference type="Pfam" id="PF00010">
    <property type="entry name" value="HLH"/>
    <property type="match status" value="1"/>
</dbReference>
<dbReference type="GO" id="GO:0046983">
    <property type="term" value="F:protein dimerization activity"/>
    <property type="evidence" value="ECO:0007669"/>
    <property type="project" value="InterPro"/>
</dbReference>
<feature type="compositionally biased region" description="Polar residues" evidence="1">
    <location>
        <begin position="185"/>
        <end position="206"/>
    </location>
</feature>
<evidence type="ECO:0000259" key="2">
    <source>
        <dbReference type="PROSITE" id="PS50888"/>
    </source>
</evidence>
<evidence type="ECO:0000256" key="1">
    <source>
        <dbReference type="SAM" id="MobiDB-lite"/>
    </source>
</evidence>
<feature type="region of interest" description="Disordered" evidence="1">
    <location>
        <begin position="1"/>
        <end position="111"/>
    </location>
</feature>
<dbReference type="AlphaFoldDB" id="A0AAN9GDX5"/>
<feature type="region of interest" description="Disordered" evidence="1">
    <location>
        <begin position="185"/>
        <end position="235"/>
    </location>
</feature>
<evidence type="ECO:0000313" key="3">
    <source>
        <dbReference type="EMBL" id="KAK7104686.1"/>
    </source>
</evidence>
<dbReference type="GO" id="GO:0045944">
    <property type="term" value="P:positive regulation of transcription by RNA polymerase II"/>
    <property type="evidence" value="ECO:0007669"/>
    <property type="project" value="TreeGrafter"/>
</dbReference>
<dbReference type="PANTHER" id="PTHR19290:SF147">
    <property type="entry name" value="HELIX-LOOP-HELIX PROTEIN DELILAH"/>
    <property type="match status" value="1"/>
</dbReference>
<dbReference type="InterPro" id="IPR050359">
    <property type="entry name" value="bHLH_transcription_factors"/>
</dbReference>
<name>A0AAN9GDX5_9CAEN</name>
<dbReference type="Gene3D" id="4.10.280.10">
    <property type="entry name" value="Helix-loop-helix DNA-binding domain"/>
    <property type="match status" value="1"/>
</dbReference>
<sequence>MDSSSDEISSLSVTSDESMEASSSGAGISEDSAQCVSDDSKCRKSSRIRAKKDKQAQDATSGSSNDAYNLRLSSLVKRVQVERNRSTPKQPKGKSKPPPLSKYRRRTANARERMRMQDINEGYEGLRQCLPGIEVQSQGKKKEAPTKFTILSLAINYIHALRDILGYPPLDSSSGADDISSILGENSSVTGESSNITDDISNLMDKSSSSIDTNNNNCSSSSSSSPGTSTSNMTSNSIAATVSCNEDSNPGTNTACIRAHNVSSAPYDEICSHPDPFSAAGELKYCGIQTEFAPQFVPPLLHEDFAVTTKHFSRCHDPLPGSALMMDFRAEARFSPSSSASDPSQSPSPPHPQLPDDCLDLEESDLLHVSISLPALHDMVDIDM</sequence>